<accession>S3CWE0</accession>
<evidence type="ECO:0000256" key="1">
    <source>
        <dbReference type="SAM" id="MobiDB-lite"/>
    </source>
</evidence>
<feature type="region of interest" description="Disordered" evidence="1">
    <location>
        <begin position="1"/>
        <end position="72"/>
    </location>
</feature>
<organism evidence="3 4">
    <name type="scientific">Glarea lozoyensis (strain ATCC 20868 / MF5171)</name>
    <dbReference type="NCBI Taxonomy" id="1116229"/>
    <lineage>
        <taxon>Eukaryota</taxon>
        <taxon>Fungi</taxon>
        <taxon>Dikarya</taxon>
        <taxon>Ascomycota</taxon>
        <taxon>Pezizomycotina</taxon>
        <taxon>Leotiomycetes</taxon>
        <taxon>Helotiales</taxon>
        <taxon>Helotiaceae</taxon>
        <taxon>Glarea</taxon>
    </lineage>
</organism>
<dbReference type="PROSITE" id="PS00028">
    <property type="entry name" value="ZINC_FINGER_C2H2_1"/>
    <property type="match status" value="1"/>
</dbReference>
<feature type="compositionally biased region" description="Polar residues" evidence="1">
    <location>
        <begin position="24"/>
        <end position="33"/>
    </location>
</feature>
<dbReference type="RefSeq" id="XP_008088224.1">
    <property type="nucleotide sequence ID" value="XM_008090033.1"/>
</dbReference>
<protein>
    <recommendedName>
        <fullName evidence="2">C2H2-type domain-containing protein</fullName>
    </recommendedName>
</protein>
<dbReference type="HOGENOM" id="CLU_125069_0_0_1"/>
<proteinExistence type="predicted"/>
<dbReference type="AlphaFoldDB" id="S3CWE0"/>
<dbReference type="GeneID" id="19467037"/>
<dbReference type="EMBL" id="KE145373">
    <property type="protein sequence ID" value="EPE24136.1"/>
    <property type="molecule type" value="Genomic_DNA"/>
</dbReference>
<reference evidence="3 4" key="1">
    <citation type="journal article" date="2013" name="BMC Genomics">
        <title>Genomics-driven discovery of the pneumocandin biosynthetic gene cluster in the fungus Glarea lozoyensis.</title>
        <authorList>
            <person name="Chen L."/>
            <person name="Yue Q."/>
            <person name="Zhang X."/>
            <person name="Xiang M."/>
            <person name="Wang C."/>
            <person name="Li S."/>
            <person name="Che Y."/>
            <person name="Ortiz-Lopez F.J."/>
            <person name="Bills G.F."/>
            <person name="Liu X."/>
            <person name="An Z."/>
        </authorList>
    </citation>
    <scope>NUCLEOTIDE SEQUENCE [LARGE SCALE GENOMIC DNA]</scope>
    <source>
        <strain evidence="4">ATCC 20868 / MF5171</strain>
    </source>
</reference>
<dbReference type="OrthoDB" id="10326823at2759"/>
<feature type="domain" description="C2H2-type" evidence="2">
    <location>
        <begin position="158"/>
        <end position="182"/>
    </location>
</feature>
<feature type="compositionally biased region" description="Polar residues" evidence="1">
    <location>
        <begin position="41"/>
        <end position="51"/>
    </location>
</feature>
<sequence length="186" mass="20946">MSGKQLYQNNNPIATSSKDIDIPQNGQNSSSLTDRSHLTRNRQNSNLTNASRPPAAGPSTTPKNPTNPPEILKLPLVPIIPGPDPEKCPKFMDFREIDSPFPNEIYCPAGRHEPCNFARPKEDYAVRAKSFTSADTLIAHLKGAHGILPLGKEGTFTCEAIGCKGRFWFDWDLRKHQRETRHRDWW</sequence>
<dbReference type="Proteomes" id="UP000016922">
    <property type="component" value="Unassembled WGS sequence"/>
</dbReference>
<name>S3CWE0_GLAL2</name>
<gene>
    <name evidence="3" type="ORF">GLAREA_07986</name>
</gene>
<evidence type="ECO:0000259" key="2">
    <source>
        <dbReference type="PROSITE" id="PS00028"/>
    </source>
</evidence>
<keyword evidence="4" id="KW-1185">Reference proteome</keyword>
<evidence type="ECO:0000313" key="3">
    <source>
        <dbReference type="EMBL" id="EPE24136.1"/>
    </source>
</evidence>
<dbReference type="InterPro" id="IPR013087">
    <property type="entry name" value="Znf_C2H2_type"/>
</dbReference>
<dbReference type="KEGG" id="glz:GLAREA_07986"/>
<evidence type="ECO:0000313" key="4">
    <source>
        <dbReference type="Proteomes" id="UP000016922"/>
    </source>
</evidence>
<feature type="compositionally biased region" description="Polar residues" evidence="1">
    <location>
        <begin position="1"/>
        <end position="17"/>
    </location>
</feature>